<dbReference type="Pfam" id="PF14200">
    <property type="entry name" value="RicinB_lectin_2"/>
    <property type="match status" value="1"/>
</dbReference>
<accession>A0ABP6ULQ0</accession>
<dbReference type="InterPro" id="IPR039448">
    <property type="entry name" value="Beta_helix"/>
</dbReference>
<evidence type="ECO:0000259" key="3">
    <source>
        <dbReference type="Pfam" id="PF14200"/>
    </source>
</evidence>
<gene>
    <name evidence="5" type="ORF">GCM10022393_25670</name>
</gene>
<dbReference type="RefSeq" id="WP_344927991.1">
    <property type="nucleotide sequence ID" value="NZ_BAABCW010000010.1"/>
</dbReference>
<evidence type="ECO:0000313" key="5">
    <source>
        <dbReference type="EMBL" id="GAA3510888.1"/>
    </source>
</evidence>
<protein>
    <recommendedName>
        <fullName evidence="7">T9SS C-terminal target domain-containing protein</fullName>
    </recommendedName>
</protein>
<dbReference type="InterPro" id="IPR011050">
    <property type="entry name" value="Pectin_lyase_fold/virulence"/>
</dbReference>
<evidence type="ECO:0008006" key="7">
    <source>
        <dbReference type="Google" id="ProtNLM"/>
    </source>
</evidence>
<feature type="domain" description="Ricin B lectin" evidence="3">
    <location>
        <begin position="635"/>
        <end position="723"/>
    </location>
</feature>
<keyword evidence="1" id="KW-0732">Signal</keyword>
<organism evidence="5 6">
    <name type="scientific">Aquimarina addita</name>
    <dbReference type="NCBI Taxonomy" id="870485"/>
    <lineage>
        <taxon>Bacteria</taxon>
        <taxon>Pseudomonadati</taxon>
        <taxon>Bacteroidota</taxon>
        <taxon>Flavobacteriia</taxon>
        <taxon>Flavobacteriales</taxon>
        <taxon>Flavobacteriaceae</taxon>
        <taxon>Aquimarina</taxon>
    </lineage>
</organism>
<proteinExistence type="predicted"/>
<feature type="domain" description="Secretion system C-terminal sorting" evidence="4">
    <location>
        <begin position="755"/>
        <end position="826"/>
    </location>
</feature>
<dbReference type="SUPFAM" id="SSF51126">
    <property type="entry name" value="Pectin lyase-like"/>
    <property type="match status" value="1"/>
</dbReference>
<dbReference type="Pfam" id="PF18962">
    <property type="entry name" value="Por_Secre_tail"/>
    <property type="match status" value="1"/>
</dbReference>
<comment type="caution">
    <text evidence="5">The sequence shown here is derived from an EMBL/GenBank/DDBJ whole genome shotgun (WGS) entry which is preliminary data.</text>
</comment>
<dbReference type="Pfam" id="PF13229">
    <property type="entry name" value="Beta_helix"/>
    <property type="match status" value="1"/>
</dbReference>
<evidence type="ECO:0000313" key="6">
    <source>
        <dbReference type="Proteomes" id="UP001500459"/>
    </source>
</evidence>
<dbReference type="InterPro" id="IPR035992">
    <property type="entry name" value="Ricin_B-like_lectins"/>
</dbReference>
<dbReference type="EMBL" id="BAABCW010000010">
    <property type="protein sequence ID" value="GAA3510888.1"/>
    <property type="molecule type" value="Genomic_DNA"/>
</dbReference>
<dbReference type="Proteomes" id="UP001500459">
    <property type="component" value="Unassembled WGS sequence"/>
</dbReference>
<dbReference type="NCBIfam" id="TIGR04183">
    <property type="entry name" value="Por_Secre_tail"/>
    <property type="match status" value="1"/>
</dbReference>
<dbReference type="Gene3D" id="2.80.10.50">
    <property type="match status" value="1"/>
</dbReference>
<dbReference type="PROSITE" id="PS50231">
    <property type="entry name" value="RICIN_B_LECTIN"/>
    <property type="match status" value="1"/>
</dbReference>
<evidence type="ECO:0000256" key="1">
    <source>
        <dbReference type="ARBA" id="ARBA00022729"/>
    </source>
</evidence>
<sequence length="827" mass="89273">MNSQLLYHLKTRTGFGLLILTVFLLANKSVYSQTTVNSLSALLPYLNDNNANVKLAPGTYNVTAADISAGKFSNPIFLFEGSNSTYDFTGVTINFDTAIFKSFGRVDVKEIQVLGNNNVLKNLKMVDNGSVTDNPSKTALGIALDGSGNRIEGFHMTVKGSWPYGYGDAFGKGGSNTIIYHYKHSAILVRGESNHLKNCTVIHRSYGHAIFMQAANNPLIEGCYVEGEMRSTDDMLLEEGTGTRADDVNFMTTWGYRLPAGYMMSTGEEGIRAYNGGETFINGVRYERGTSNPTILNCTIKNMRAGVTLTHATGTKYVEGCVAIGCERGYAIGSGDIVNCSADAQYGPIFGVDYENDRNITADITVLPYSGQSYNGSKHLAIVIGSGHDLTFKSTIDNPDQSLKLNVGGDNTTIGLRSNDENYTASNININNLTKYPLVLASESSDLTGESCGTITNNGSDNDVSTSTDCNTVTPPPTGCSLPWTDTNFTVTNQTVNYSSEAIDISCASAVTVSMDIKGEGNMESADYINVYYKIDGGTLRTISENTDSFASKTISVADLEGDNIELIIQAYTSYADETYSISNIKISESSTTGSETSTIVHMKKRNASTFAIDGNHGGADAQNIYLWSQNSTNKNQQWIEIDRGNGYYSYQKQDTNYCIDGNNGGASGQNVYLWTCQNNNQNQHWEKVSMGSGAYKLIKRNASGYALNGGSGGANGQNVNLYSSSSSSQNLHWIITPVSTTKSNDLSSKDQIDMYPNPTSDILNISLGGSEQAQVSIINMTGQVIKTISITEGTNSINVSQLATGLYTVKIFSQTNSTSIKRLIIQ</sequence>
<reference evidence="6" key="1">
    <citation type="journal article" date="2019" name="Int. J. Syst. Evol. Microbiol.">
        <title>The Global Catalogue of Microorganisms (GCM) 10K type strain sequencing project: providing services to taxonomists for standard genome sequencing and annotation.</title>
        <authorList>
            <consortium name="The Broad Institute Genomics Platform"/>
            <consortium name="The Broad Institute Genome Sequencing Center for Infectious Disease"/>
            <person name="Wu L."/>
            <person name="Ma J."/>
        </authorList>
    </citation>
    <scope>NUCLEOTIDE SEQUENCE [LARGE SCALE GENOMIC DNA]</scope>
    <source>
        <strain evidence="6">JCM 17106</strain>
    </source>
</reference>
<evidence type="ECO:0000259" key="2">
    <source>
        <dbReference type="Pfam" id="PF13229"/>
    </source>
</evidence>
<dbReference type="CDD" id="cd00161">
    <property type="entry name" value="beta-trefoil_Ricin-like"/>
    <property type="match status" value="1"/>
</dbReference>
<dbReference type="InterPro" id="IPR026444">
    <property type="entry name" value="Secre_tail"/>
</dbReference>
<evidence type="ECO:0000259" key="4">
    <source>
        <dbReference type="Pfam" id="PF18962"/>
    </source>
</evidence>
<name>A0ABP6ULQ0_9FLAO</name>
<feature type="domain" description="Right handed beta helix" evidence="2">
    <location>
        <begin position="175"/>
        <end position="335"/>
    </location>
</feature>
<keyword evidence="6" id="KW-1185">Reference proteome</keyword>
<dbReference type="SUPFAM" id="SSF50370">
    <property type="entry name" value="Ricin B-like lectins"/>
    <property type="match status" value="1"/>
</dbReference>
<dbReference type="InterPro" id="IPR000772">
    <property type="entry name" value="Ricin_B_lectin"/>
</dbReference>